<keyword evidence="2" id="KW-1185">Reference proteome</keyword>
<organism evidence="1 2">
    <name type="scientific">Pedobacter alpinus</name>
    <dbReference type="NCBI Taxonomy" id="1590643"/>
    <lineage>
        <taxon>Bacteria</taxon>
        <taxon>Pseudomonadati</taxon>
        <taxon>Bacteroidota</taxon>
        <taxon>Sphingobacteriia</taxon>
        <taxon>Sphingobacteriales</taxon>
        <taxon>Sphingobacteriaceae</taxon>
        <taxon>Pedobacter</taxon>
    </lineage>
</organism>
<sequence>MKKANHNFCRVYVCCEIVVVNISFAKNESKSQQYWQKEGWHIVVVNISFANNEMELVKFLKAPKKQ</sequence>
<evidence type="ECO:0000313" key="2">
    <source>
        <dbReference type="Proteomes" id="UP001597546"/>
    </source>
</evidence>
<name>A0ABW5TRV3_9SPHI</name>
<proteinExistence type="predicted"/>
<evidence type="ECO:0008006" key="3">
    <source>
        <dbReference type="Google" id="ProtNLM"/>
    </source>
</evidence>
<reference evidence="2" key="1">
    <citation type="journal article" date="2019" name="Int. J. Syst. Evol. Microbiol.">
        <title>The Global Catalogue of Microorganisms (GCM) 10K type strain sequencing project: providing services to taxonomists for standard genome sequencing and annotation.</title>
        <authorList>
            <consortium name="The Broad Institute Genomics Platform"/>
            <consortium name="The Broad Institute Genome Sequencing Center for Infectious Disease"/>
            <person name="Wu L."/>
            <person name="Ma J."/>
        </authorList>
    </citation>
    <scope>NUCLEOTIDE SEQUENCE [LARGE SCALE GENOMIC DNA]</scope>
    <source>
        <strain evidence="2">KCTC 42456</strain>
    </source>
</reference>
<evidence type="ECO:0000313" key="1">
    <source>
        <dbReference type="EMBL" id="MFD2731965.1"/>
    </source>
</evidence>
<dbReference type="EMBL" id="JBHULV010000028">
    <property type="protein sequence ID" value="MFD2731965.1"/>
    <property type="molecule type" value="Genomic_DNA"/>
</dbReference>
<dbReference type="Proteomes" id="UP001597546">
    <property type="component" value="Unassembled WGS sequence"/>
</dbReference>
<accession>A0ABW5TRV3</accession>
<dbReference type="RefSeq" id="WP_379043763.1">
    <property type="nucleotide sequence ID" value="NZ_JBHSKW010000032.1"/>
</dbReference>
<protein>
    <recommendedName>
        <fullName evidence="3">DUF559 domain-containing protein</fullName>
    </recommendedName>
</protein>
<gene>
    <name evidence="1" type="ORF">ACFSSE_09630</name>
</gene>
<comment type="caution">
    <text evidence="1">The sequence shown here is derived from an EMBL/GenBank/DDBJ whole genome shotgun (WGS) entry which is preliminary data.</text>
</comment>